<reference evidence="1" key="1">
    <citation type="journal article" date="2016" name="Front. Microbiol.">
        <title>Genome Sequence of the Piezophilic, Mesophilic Sulfate-Reducing Bacterium Desulfovibrio indicus J2T.</title>
        <authorList>
            <person name="Cao J."/>
            <person name="Maignien L."/>
            <person name="Shao Z."/>
            <person name="Alain K."/>
            <person name="Jebbar M."/>
        </authorList>
    </citation>
    <scope>NUCLEOTIDE SEQUENCE</scope>
    <source>
        <strain evidence="1">DSM 21893</strain>
    </source>
</reference>
<organism evidence="1 2">
    <name type="scientific">Methylobacterium bullatum</name>
    <dbReference type="NCBI Taxonomy" id="570505"/>
    <lineage>
        <taxon>Bacteria</taxon>
        <taxon>Pseudomonadati</taxon>
        <taxon>Pseudomonadota</taxon>
        <taxon>Alphaproteobacteria</taxon>
        <taxon>Hyphomicrobiales</taxon>
        <taxon>Methylobacteriaceae</taxon>
        <taxon>Methylobacterium</taxon>
    </lineage>
</organism>
<comment type="caution">
    <text evidence="1">The sequence shown here is derived from an EMBL/GenBank/DDBJ whole genome shotgun (WGS) entry which is preliminary data.</text>
</comment>
<name>A0AAV4ZCM5_9HYPH</name>
<dbReference type="AlphaFoldDB" id="A0AAV4ZCM5"/>
<protein>
    <recommendedName>
        <fullName evidence="3">Ribbon-helix-helix protein CopG domain-containing protein</fullName>
    </recommendedName>
</protein>
<dbReference type="EMBL" id="BPQF01000019">
    <property type="protein sequence ID" value="GJD41279.1"/>
    <property type="molecule type" value="Genomic_DNA"/>
</dbReference>
<reference evidence="1" key="2">
    <citation type="submission" date="2021-08" db="EMBL/GenBank/DDBJ databases">
        <authorList>
            <person name="Tani A."/>
            <person name="Ola A."/>
            <person name="Ogura Y."/>
            <person name="Katsura K."/>
            <person name="Hayashi T."/>
        </authorList>
    </citation>
    <scope>NUCLEOTIDE SEQUENCE</scope>
    <source>
        <strain evidence="1">DSM 21893</strain>
    </source>
</reference>
<evidence type="ECO:0000313" key="1">
    <source>
        <dbReference type="EMBL" id="GJD41279.1"/>
    </source>
</evidence>
<accession>A0AAV4ZCM5</accession>
<sequence length="61" mass="6702">MGRPPINAGLKMVKQTVWLDPPLLARIVAAVGDRGMSEFFRSAAEAELKRRERKPKPGAGE</sequence>
<evidence type="ECO:0000313" key="2">
    <source>
        <dbReference type="Proteomes" id="UP001055307"/>
    </source>
</evidence>
<keyword evidence="2" id="KW-1185">Reference proteome</keyword>
<evidence type="ECO:0008006" key="3">
    <source>
        <dbReference type="Google" id="ProtNLM"/>
    </source>
</evidence>
<dbReference type="Proteomes" id="UP001055307">
    <property type="component" value="Unassembled WGS sequence"/>
</dbReference>
<gene>
    <name evidence="1" type="ORF">OICFNHDK_3762</name>
</gene>
<proteinExistence type="predicted"/>